<evidence type="ECO:0000256" key="1">
    <source>
        <dbReference type="SAM" id="SignalP"/>
    </source>
</evidence>
<evidence type="ECO:0000313" key="3">
    <source>
        <dbReference type="Proteomes" id="UP000308167"/>
    </source>
</evidence>
<dbReference type="Proteomes" id="UP000308167">
    <property type="component" value="Unassembled WGS sequence"/>
</dbReference>
<gene>
    <name evidence="2" type="ORF">SAMEA1410922_00992</name>
</gene>
<name>A0ABY6TJK7_9PAST</name>
<feature type="chain" id="PRO_5045701033" description="Methyl-accepting chemotaxis protein" evidence="1">
    <location>
        <begin position="27"/>
        <end position="159"/>
    </location>
</feature>
<evidence type="ECO:0000313" key="2">
    <source>
        <dbReference type="EMBL" id="VTU07614.1"/>
    </source>
</evidence>
<sequence length="159" mass="17781">MFSLNLASVAISSALAIVPLSFQMQATNTLQTVEQQQISMKSELREIVIVAEALLDTFYKMASQDHSVFERLEGIDIAALLKQSEHLLNGLRSHFSAEADVELLDNFAKTVEKTNQLYQAIEYKKEADHILLSRVNSPASIMIKHGSNRDEIRQALLGH</sequence>
<feature type="signal peptide" evidence="1">
    <location>
        <begin position="1"/>
        <end position="26"/>
    </location>
</feature>
<dbReference type="GeneID" id="86155391"/>
<reference evidence="2 3" key="1">
    <citation type="submission" date="2019-05" db="EMBL/GenBank/DDBJ databases">
        <authorList>
            <consortium name="Pathogen Informatics"/>
        </authorList>
    </citation>
    <scope>NUCLEOTIDE SEQUENCE [LARGE SCALE GENOMIC DNA]</scope>
    <source>
        <strain evidence="2 3">NM319</strain>
    </source>
</reference>
<accession>A0ABY6TJK7</accession>
<protein>
    <recommendedName>
        <fullName evidence="4">Methyl-accepting chemotaxis protein</fullName>
    </recommendedName>
</protein>
<keyword evidence="3" id="KW-1185">Reference proteome</keyword>
<keyword evidence="1" id="KW-0732">Signal</keyword>
<organism evidence="2 3">
    <name type="scientific">Actinobacillus porcinus</name>
    <dbReference type="NCBI Taxonomy" id="51048"/>
    <lineage>
        <taxon>Bacteria</taxon>
        <taxon>Pseudomonadati</taxon>
        <taxon>Pseudomonadota</taxon>
        <taxon>Gammaproteobacteria</taxon>
        <taxon>Pasteurellales</taxon>
        <taxon>Pasteurellaceae</taxon>
        <taxon>Actinobacillus</taxon>
    </lineage>
</organism>
<proteinExistence type="predicted"/>
<dbReference type="RefSeq" id="WP_135709807.1">
    <property type="nucleotide sequence ID" value="NZ_CABFKI010000005.1"/>
</dbReference>
<comment type="caution">
    <text evidence="2">The sequence shown here is derived from an EMBL/GenBank/DDBJ whole genome shotgun (WGS) entry which is preliminary data.</text>
</comment>
<dbReference type="EMBL" id="CABFKI010000005">
    <property type="protein sequence ID" value="VTU07614.1"/>
    <property type="molecule type" value="Genomic_DNA"/>
</dbReference>
<evidence type="ECO:0008006" key="4">
    <source>
        <dbReference type="Google" id="ProtNLM"/>
    </source>
</evidence>